<name>A0A2I1C154_ASPN1</name>
<evidence type="ECO:0000313" key="3">
    <source>
        <dbReference type="Proteomes" id="UP000234474"/>
    </source>
</evidence>
<feature type="transmembrane region" description="Helical" evidence="1">
    <location>
        <begin position="6"/>
        <end position="25"/>
    </location>
</feature>
<sequence>MSHWVLFSAFVLAVLLLTCWVVCVIRPELERILDRMFPEYRPKTLKEYLYAVKLVRKRRKTRLFYSVSTDESNERFYMTGRWTWPSPWRRISGAEKDDLEARIQAARLE</sequence>
<dbReference type="VEuPathDB" id="FungiDB:P174DRAFT_432812"/>
<keyword evidence="3" id="KW-1185">Reference proteome</keyword>
<gene>
    <name evidence="2" type="ORF">P174DRAFT_432812</name>
</gene>
<evidence type="ECO:0000256" key="1">
    <source>
        <dbReference type="SAM" id="Phobius"/>
    </source>
</evidence>
<dbReference type="AlphaFoldDB" id="A0A2I1C154"/>
<evidence type="ECO:0000313" key="2">
    <source>
        <dbReference type="EMBL" id="PKX91349.1"/>
    </source>
</evidence>
<reference evidence="3" key="1">
    <citation type="journal article" date="2018" name="Proc. Natl. Acad. Sci. U.S.A.">
        <title>Linking secondary metabolites to gene clusters through genome sequencing of six diverse Aspergillus species.</title>
        <authorList>
            <person name="Kaerboelling I."/>
            <person name="Vesth T.C."/>
            <person name="Frisvad J.C."/>
            <person name="Nybo J.L."/>
            <person name="Theobald S."/>
            <person name="Kuo A."/>
            <person name="Bowyer P."/>
            <person name="Matsuda Y."/>
            <person name="Mondo S."/>
            <person name="Lyhne E.K."/>
            <person name="Kogle M.E."/>
            <person name="Clum A."/>
            <person name="Lipzen A."/>
            <person name="Salamov A."/>
            <person name="Ngan C.Y."/>
            <person name="Daum C."/>
            <person name="Chiniquy J."/>
            <person name="Barry K."/>
            <person name="LaButti K."/>
            <person name="Haridas S."/>
            <person name="Simmons B.A."/>
            <person name="Magnuson J.K."/>
            <person name="Mortensen U.H."/>
            <person name="Larsen T.O."/>
            <person name="Grigoriev I.V."/>
            <person name="Baker S.E."/>
            <person name="Andersen M.R."/>
        </authorList>
    </citation>
    <scope>NUCLEOTIDE SEQUENCE [LARGE SCALE GENOMIC DNA]</scope>
    <source>
        <strain evidence="3">IBT 16806</strain>
    </source>
</reference>
<accession>A0A2I1C154</accession>
<dbReference type="GeneID" id="36533097"/>
<comment type="caution">
    <text evidence="2">The sequence shown here is derived from an EMBL/GenBank/DDBJ whole genome shotgun (WGS) entry which is preliminary data.</text>
</comment>
<protein>
    <submittedName>
        <fullName evidence="2">Uncharacterized protein</fullName>
    </submittedName>
</protein>
<dbReference type="EMBL" id="MSZS01000006">
    <property type="protein sequence ID" value="PKX91349.1"/>
    <property type="molecule type" value="Genomic_DNA"/>
</dbReference>
<keyword evidence="1" id="KW-1133">Transmembrane helix</keyword>
<organism evidence="2 3">
    <name type="scientific">Aspergillus novofumigatus (strain IBT 16806)</name>
    <dbReference type="NCBI Taxonomy" id="1392255"/>
    <lineage>
        <taxon>Eukaryota</taxon>
        <taxon>Fungi</taxon>
        <taxon>Dikarya</taxon>
        <taxon>Ascomycota</taxon>
        <taxon>Pezizomycotina</taxon>
        <taxon>Eurotiomycetes</taxon>
        <taxon>Eurotiomycetidae</taxon>
        <taxon>Eurotiales</taxon>
        <taxon>Aspergillaceae</taxon>
        <taxon>Aspergillus</taxon>
        <taxon>Aspergillus subgen. Fumigati</taxon>
    </lineage>
</organism>
<dbReference type="OrthoDB" id="10516841at2759"/>
<dbReference type="RefSeq" id="XP_024679944.1">
    <property type="nucleotide sequence ID" value="XM_024825772.1"/>
</dbReference>
<dbReference type="Proteomes" id="UP000234474">
    <property type="component" value="Unassembled WGS sequence"/>
</dbReference>
<keyword evidence="1" id="KW-0812">Transmembrane</keyword>
<proteinExistence type="predicted"/>
<keyword evidence="1" id="KW-0472">Membrane</keyword>